<evidence type="ECO:0000256" key="1">
    <source>
        <dbReference type="SAM" id="SignalP"/>
    </source>
</evidence>
<dbReference type="InParanoid" id="E4ZW85"/>
<dbReference type="EMBL" id="FP929127">
    <property type="protein sequence ID" value="CBX95861.1"/>
    <property type="molecule type" value="Genomic_DNA"/>
</dbReference>
<evidence type="ECO:0000313" key="2">
    <source>
        <dbReference type="EMBL" id="CBX95861.1"/>
    </source>
</evidence>
<dbReference type="Proteomes" id="UP000002668">
    <property type="component" value="Genome"/>
</dbReference>
<accession>E4ZW85</accession>
<evidence type="ECO:0000313" key="3">
    <source>
        <dbReference type="Proteomes" id="UP000002668"/>
    </source>
</evidence>
<feature type="chain" id="PRO_5003192198" evidence="1">
    <location>
        <begin position="20"/>
        <end position="96"/>
    </location>
</feature>
<organism evidence="3">
    <name type="scientific">Leptosphaeria maculans (strain JN3 / isolate v23.1.3 / race Av1-4-5-6-7-8)</name>
    <name type="common">Blackleg fungus</name>
    <name type="synonym">Phoma lingam</name>
    <dbReference type="NCBI Taxonomy" id="985895"/>
    <lineage>
        <taxon>Eukaryota</taxon>
        <taxon>Fungi</taxon>
        <taxon>Dikarya</taxon>
        <taxon>Ascomycota</taxon>
        <taxon>Pezizomycotina</taxon>
        <taxon>Dothideomycetes</taxon>
        <taxon>Pleosporomycetidae</taxon>
        <taxon>Pleosporales</taxon>
        <taxon>Pleosporineae</taxon>
        <taxon>Leptosphaeriaceae</taxon>
        <taxon>Plenodomus</taxon>
        <taxon>Plenodomus lingam/Leptosphaeria maculans species complex</taxon>
    </lineage>
</organism>
<keyword evidence="1" id="KW-0732">Signal</keyword>
<name>E4ZW85_LEPMJ</name>
<gene>
    <name evidence="2" type="ORF">LEMA_uP030130.1</name>
</gene>
<dbReference type="VEuPathDB" id="FungiDB:LEMA_uP030130.1"/>
<keyword evidence="3" id="KW-1185">Reference proteome</keyword>
<dbReference type="HOGENOM" id="CLU_2360105_0_0_1"/>
<dbReference type="AlphaFoldDB" id="E4ZW85"/>
<reference evidence="3" key="1">
    <citation type="journal article" date="2011" name="Nat. Commun.">
        <title>Effector diversification within compartments of the Leptosphaeria maculans genome affected by Repeat-Induced Point mutations.</title>
        <authorList>
            <person name="Rouxel T."/>
            <person name="Grandaubert J."/>
            <person name="Hane J.K."/>
            <person name="Hoede C."/>
            <person name="van de Wouw A.P."/>
            <person name="Couloux A."/>
            <person name="Dominguez V."/>
            <person name="Anthouard V."/>
            <person name="Bally P."/>
            <person name="Bourras S."/>
            <person name="Cozijnsen A.J."/>
            <person name="Ciuffetti L.M."/>
            <person name="Degrave A."/>
            <person name="Dilmaghani A."/>
            <person name="Duret L."/>
            <person name="Fudal I."/>
            <person name="Goodwin S.B."/>
            <person name="Gout L."/>
            <person name="Glaser N."/>
            <person name="Linglin J."/>
            <person name="Kema G.H.J."/>
            <person name="Lapalu N."/>
            <person name="Lawrence C.B."/>
            <person name="May K."/>
            <person name="Meyer M."/>
            <person name="Ollivier B."/>
            <person name="Poulain J."/>
            <person name="Schoch C.L."/>
            <person name="Simon A."/>
            <person name="Spatafora J.W."/>
            <person name="Stachowiak A."/>
            <person name="Turgeon B.G."/>
            <person name="Tyler B.M."/>
            <person name="Vincent D."/>
            <person name="Weissenbach J."/>
            <person name="Amselem J."/>
            <person name="Quesneville H."/>
            <person name="Oliver R.P."/>
            <person name="Wincker P."/>
            <person name="Balesdent M.-H."/>
            <person name="Howlett B.J."/>
        </authorList>
    </citation>
    <scope>NUCLEOTIDE SEQUENCE [LARGE SCALE GENOMIC DNA]</scope>
    <source>
        <strain evidence="3">JN3 / isolate v23.1.3 / race Av1-4-5-6-7-8</strain>
    </source>
</reference>
<proteinExistence type="predicted"/>
<protein>
    <submittedName>
        <fullName evidence="2">Predicted protein</fullName>
    </submittedName>
</protein>
<feature type="signal peptide" evidence="1">
    <location>
        <begin position="1"/>
        <end position="19"/>
    </location>
</feature>
<sequence length="96" mass="10548">MALCIFSVALFSASPISTSISLHSPLNRINFIFAGFFLLSVPPKPPQLQPHQQLQPDPKVFRNGGFGDRCAEGLGVELDFAAAEEEEEEEEEEGKE</sequence>